<dbReference type="AlphaFoldDB" id="Q69TD4"/>
<gene>
    <name evidence="2" type="primary">P0543C04.27</name>
</gene>
<feature type="region of interest" description="Disordered" evidence="1">
    <location>
        <begin position="1"/>
        <end position="96"/>
    </location>
</feature>
<sequence>MPDNRAPLSTLAPDLSAPPPRARPPEPRAASPSLPPAGAARLVRSRRRNSARARLRSLRRRLPPEPLASCEPAAAPPLARVSPPPPPAGAALLPASPPSPVSSVPHPISVPACRRLLLLLTRPHYSTVLPASLLAPLSGPSALAASRPRRFVPPVPDGCRSIAWCTLSSEFISIILLQFISILNYVMCRSGFLDIILESDLVQVLLVYLMKWSE</sequence>
<reference evidence="3" key="1">
    <citation type="journal article" date="2005" name="Nature">
        <title>The map-based sequence of the rice genome.</title>
        <authorList>
            <consortium name="International rice genome sequencing project (IRGSP)"/>
            <person name="Matsumoto T."/>
            <person name="Wu J."/>
            <person name="Kanamori H."/>
            <person name="Katayose Y."/>
            <person name="Fujisawa M."/>
            <person name="Namiki N."/>
            <person name="Mizuno H."/>
            <person name="Yamamoto K."/>
            <person name="Antonio B.A."/>
            <person name="Baba T."/>
            <person name="Sakata K."/>
            <person name="Nagamura Y."/>
            <person name="Aoki H."/>
            <person name="Arikawa K."/>
            <person name="Arita K."/>
            <person name="Bito T."/>
            <person name="Chiden Y."/>
            <person name="Fujitsuka N."/>
            <person name="Fukunaka R."/>
            <person name="Hamada M."/>
            <person name="Harada C."/>
            <person name="Hayashi A."/>
            <person name="Hijishita S."/>
            <person name="Honda M."/>
            <person name="Hosokawa S."/>
            <person name="Ichikawa Y."/>
            <person name="Idonuma A."/>
            <person name="Iijima M."/>
            <person name="Ikeda M."/>
            <person name="Ikeno M."/>
            <person name="Ito K."/>
            <person name="Ito S."/>
            <person name="Ito T."/>
            <person name="Ito Y."/>
            <person name="Ito Y."/>
            <person name="Iwabuchi A."/>
            <person name="Kamiya K."/>
            <person name="Karasawa W."/>
            <person name="Kurita K."/>
            <person name="Katagiri S."/>
            <person name="Kikuta A."/>
            <person name="Kobayashi H."/>
            <person name="Kobayashi N."/>
            <person name="Machita K."/>
            <person name="Maehara T."/>
            <person name="Masukawa M."/>
            <person name="Mizubayashi T."/>
            <person name="Mukai Y."/>
            <person name="Nagasaki H."/>
            <person name="Nagata Y."/>
            <person name="Naito S."/>
            <person name="Nakashima M."/>
            <person name="Nakama Y."/>
            <person name="Nakamichi Y."/>
            <person name="Nakamura M."/>
            <person name="Meguro A."/>
            <person name="Negishi M."/>
            <person name="Ohta I."/>
            <person name="Ohta T."/>
            <person name="Okamoto M."/>
            <person name="Ono N."/>
            <person name="Saji S."/>
            <person name="Sakaguchi M."/>
            <person name="Sakai K."/>
            <person name="Shibata M."/>
            <person name="Shimokawa T."/>
            <person name="Song J."/>
            <person name="Takazaki Y."/>
            <person name="Terasawa K."/>
            <person name="Tsugane M."/>
            <person name="Tsuji K."/>
            <person name="Ueda S."/>
            <person name="Waki K."/>
            <person name="Yamagata H."/>
            <person name="Yamamoto M."/>
            <person name="Yamamoto S."/>
            <person name="Yamane H."/>
            <person name="Yoshiki S."/>
            <person name="Yoshihara R."/>
            <person name="Yukawa K."/>
            <person name="Zhong H."/>
            <person name="Yano M."/>
            <person name="Yuan Q."/>
            <person name="Ouyang S."/>
            <person name="Liu J."/>
            <person name="Jones K.M."/>
            <person name="Gansberger K."/>
            <person name="Moffat K."/>
            <person name="Hill J."/>
            <person name="Bera J."/>
            <person name="Fadrosh D."/>
            <person name="Jin S."/>
            <person name="Johri S."/>
            <person name="Kim M."/>
            <person name="Overton L."/>
            <person name="Reardon M."/>
            <person name="Tsitrin T."/>
            <person name="Vuong H."/>
            <person name="Weaver B."/>
            <person name="Ciecko A."/>
            <person name="Tallon L."/>
            <person name="Jackson J."/>
            <person name="Pai G."/>
            <person name="Aken S.V."/>
            <person name="Utterback T."/>
            <person name="Reidmuller S."/>
            <person name="Feldblyum T."/>
            <person name="Hsiao J."/>
            <person name="Zismann V."/>
            <person name="Iobst S."/>
            <person name="de Vazeille A.R."/>
            <person name="Buell C.R."/>
            <person name="Ying K."/>
            <person name="Li Y."/>
            <person name="Lu T."/>
            <person name="Huang Y."/>
            <person name="Zhao Q."/>
            <person name="Feng Q."/>
            <person name="Zhang L."/>
            <person name="Zhu J."/>
            <person name="Weng Q."/>
            <person name="Mu J."/>
            <person name="Lu Y."/>
            <person name="Fan D."/>
            <person name="Liu Y."/>
            <person name="Guan J."/>
            <person name="Zhang Y."/>
            <person name="Yu S."/>
            <person name="Liu X."/>
            <person name="Zhang Y."/>
            <person name="Hong G."/>
            <person name="Han B."/>
            <person name="Choisne N."/>
            <person name="Demange N."/>
            <person name="Orjeda G."/>
            <person name="Samain S."/>
            <person name="Cattolico L."/>
            <person name="Pelletier E."/>
            <person name="Couloux A."/>
            <person name="Segurens B."/>
            <person name="Wincker P."/>
            <person name="D'Hont A."/>
            <person name="Scarpelli C."/>
            <person name="Weissenbach J."/>
            <person name="Salanoubat M."/>
            <person name="Quetier F."/>
            <person name="Yu Y."/>
            <person name="Kim H.R."/>
            <person name="Rambo T."/>
            <person name="Currie J."/>
            <person name="Collura K."/>
            <person name="Luo M."/>
            <person name="Yang T."/>
            <person name="Ammiraju J.S.S."/>
            <person name="Engler F."/>
            <person name="Soderlund C."/>
            <person name="Wing R.A."/>
            <person name="Palmer L.E."/>
            <person name="de la Bastide M."/>
            <person name="Spiegel L."/>
            <person name="Nascimento L."/>
            <person name="Zutavern T."/>
            <person name="O'Shaughnessy A."/>
            <person name="Dike S."/>
            <person name="Dedhia N."/>
            <person name="Preston R."/>
            <person name="Balija V."/>
            <person name="McCombie W.R."/>
            <person name="Chow T."/>
            <person name="Chen H."/>
            <person name="Chung M."/>
            <person name="Chen C."/>
            <person name="Shaw J."/>
            <person name="Wu H."/>
            <person name="Hsiao K."/>
            <person name="Chao Y."/>
            <person name="Chu M."/>
            <person name="Cheng C."/>
            <person name="Hour A."/>
            <person name="Lee P."/>
            <person name="Lin S."/>
            <person name="Lin Y."/>
            <person name="Liou J."/>
            <person name="Liu S."/>
            <person name="Hsing Y."/>
            <person name="Raghuvanshi S."/>
            <person name="Mohanty A."/>
            <person name="Bharti A.K."/>
            <person name="Gaur A."/>
            <person name="Gupta V."/>
            <person name="Kumar D."/>
            <person name="Ravi V."/>
            <person name="Vij S."/>
            <person name="Kapur A."/>
            <person name="Khurana P."/>
            <person name="Khurana P."/>
            <person name="Khurana J.P."/>
            <person name="Tyagi A.K."/>
            <person name="Gaikwad K."/>
            <person name="Singh A."/>
            <person name="Dalal V."/>
            <person name="Srivastava S."/>
            <person name="Dixit A."/>
            <person name="Pal A.K."/>
            <person name="Ghazi I.A."/>
            <person name="Yadav M."/>
            <person name="Pandit A."/>
            <person name="Bhargava A."/>
            <person name="Sureshbabu K."/>
            <person name="Batra K."/>
            <person name="Sharma T.R."/>
            <person name="Mohapatra T."/>
            <person name="Singh N.K."/>
            <person name="Messing J."/>
            <person name="Nelson A.B."/>
            <person name="Fuks G."/>
            <person name="Kavchok S."/>
            <person name="Keizer G."/>
            <person name="Linton E."/>
            <person name="Llaca V."/>
            <person name="Song R."/>
            <person name="Tanyolac B."/>
            <person name="Young S."/>
            <person name="Ho-Il K."/>
            <person name="Hahn J.H."/>
            <person name="Sangsakoo G."/>
            <person name="Vanavichit A."/>
            <person name="de Mattos Luiz.A.T."/>
            <person name="Zimmer P.D."/>
            <person name="Malone G."/>
            <person name="Dellagostin O."/>
            <person name="de Oliveira A.C."/>
            <person name="Bevan M."/>
            <person name="Bancroft I."/>
            <person name="Minx P."/>
            <person name="Cordum H."/>
            <person name="Wilson R."/>
            <person name="Cheng Z."/>
            <person name="Jin W."/>
            <person name="Jiang J."/>
            <person name="Leong S.A."/>
            <person name="Iwama H."/>
            <person name="Gojobori T."/>
            <person name="Itoh T."/>
            <person name="Niimura Y."/>
            <person name="Fujii Y."/>
            <person name="Habara T."/>
            <person name="Sakai H."/>
            <person name="Sato Y."/>
            <person name="Wilson G."/>
            <person name="Kumar K."/>
            <person name="McCouch S."/>
            <person name="Juretic N."/>
            <person name="Hoen D."/>
            <person name="Wright S."/>
            <person name="Bruskiewich R."/>
            <person name="Bureau T."/>
            <person name="Miyao A."/>
            <person name="Hirochika H."/>
            <person name="Nishikawa T."/>
            <person name="Kadowaki K."/>
            <person name="Sugiura M."/>
            <person name="Burr B."/>
            <person name="Sasaki T."/>
        </authorList>
    </citation>
    <scope>NUCLEOTIDE SEQUENCE [LARGE SCALE GENOMIC DNA]</scope>
    <source>
        <strain evidence="3">cv. Nipponbare</strain>
    </source>
</reference>
<feature type="compositionally biased region" description="Basic residues" evidence="1">
    <location>
        <begin position="43"/>
        <end position="61"/>
    </location>
</feature>
<proteinExistence type="predicted"/>
<feature type="compositionally biased region" description="Low complexity" evidence="1">
    <location>
        <begin position="28"/>
        <end position="42"/>
    </location>
</feature>
<evidence type="ECO:0000313" key="2">
    <source>
        <dbReference type="EMBL" id="BAD35873.1"/>
    </source>
</evidence>
<feature type="compositionally biased region" description="Low complexity" evidence="1">
    <location>
        <begin position="72"/>
        <end position="81"/>
    </location>
</feature>
<organism evidence="2 3">
    <name type="scientific">Oryza sativa subsp. japonica</name>
    <name type="common">Rice</name>
    <dbReference type="NCBI Taxonomy" id="39947"/>
    <lineage>
        <taxon>Eukaryota</taxon>
        <taxon>Viridiplantae</taxon>
        <taxon>Streptophyta</taxon>
        <taxon>Embryophyta</taxon>
        <taxon>Tracheophyta</taxon>
        <taxon>Spermatophyta</taxon>
        <taxon>Magnoliopsida</taxon>
        <taxon>Liliopsida</taxon>
        <taxon>Poales</taxon>
        <taxon>Poaceae</taxon>
        <taxon>BOP clade</taxon>
        <taxon>Oryzoideae</taxon>
        <taxon>Oryzeae</taxon>
        <taxon>Oryzinae</taxon>
        <taxon>Oryza</taxon>
        <taxon>Oryza sativa</taxon>
    </lineage>
</organism>
<accession>Q69TD4</accession>
<evidence type="ECO:0000256" key="1">
    <source>
        <dbReference type="SAM" id="MobiDB-lite"/>
    </source>
</evidence>
<name>Q69TD4_ORYSJ</name>
<dbReference type="EMBL" id="AP004755">
    <property type="protein sequence ID" value="BAD35873.1"/>
    <property type="molecule type" value="Genomic_DNA"/>
</dbReference>
<reference evidence="3" key="2">
    <citation type="journal article" date="2008" name="Nucleic Acids Res.">
        <title>The rice annotation project database (RAP-DB): 2008 update.</title>
        <authorList>
            <consortium name="The rice annotation project (RAP)"/>
        </authorList>
    </citation>
    <scope>GENOME REANNOTATION</scope>
    <source>
        <strain evidence="3">cv. Nipponbare</strain>
    </source>
</reference>
<evidence type="ECO:0000313" key="3">
    <source>
        <dbReference type="Proteomes" id="UP000000763"/>
    </source>
</evidence>
<protein>
    <submittedName>
        <fullName evidence="2">Uncharacterized protein</fullName>
    </submittedName>
</protein>
<dbReference type="Proteomes" id="UP000000763">
    <property type="component" value="Chromosome 6"/>
</dbReference>